<proteinExistence type="predicted"/>
<feature type="domain" description="Glyoxalase/fosfomycin resistance/dioxygenase" evidence="1">
    <location>
        <begin position="8"/>
        <end position="107"/>
    </location>
</feature>
<name>A0ABP5CLB5_9ACTN</name>
<reference evidence="3" key="1">
    <citation type="journal article" date="2019" name="Int. J. Syst. Evol. Microbiol.">
        <title>The Global Catalogue of Microorganisms (GCM) 10K type strain sequencing project: providing services to taxonomists for standard genome sequencing and annotation.</title>
        <authorList>
            <consortium name="The Broad Institute Genomics Platform"/>
            <consortium name="The Broad Institute Genome Sequencing Center for Infectious Disease"/>
            <person name="Wu L."/>
            <person name="Ma J."/>
        </authorList>
    </citation>
    <scope>NUCLEOTIDE SEQUENCE [LARGE SCALE GENOMIC DNA]</scope>
    <source>
        <strain evidence="3">JCM 16013</strain>
    </source>
</reference>
<comment type="caution">
    <text evidence="2">The sequence shown here is derived from an EMBL/GenBank/DDBJ whole genome shotgun (WGS) entry which is preliminary data.</text>
</comment>
<dbReference type="Gene3D" id="3.10.180.10">
    <property type="entry name" value="2,3-Dihydroxybiphenyl 1,2-Dioxygenase, domain 1"/>
    <property type="match status" value="1"/>
</dbReference>
<evidence type="ECO:0000259" key="1">
    <source>
        <dbReference type="Pfam" id="PF00903"/>
    </source>
</evidence>
<dbReference type="InterPro" id="IPR029068">
    <property type="entry name" value="Glyas_Bleomycin-R_OHBP_Dase"/>
</dbReference>
<gene>
    <name evidence="2" type="ORF">GCM10009838_24100</name>
</gene>
<dbReference type="RefSeq" id="WP_344657052.1">
    <property type="nucleotide sequence ID" value="NZ_BAAAQM010000011.1"/>
</dbReference>
<dbReference type="SUPFAM" id="SSF54593">
    <property type="entry name" value="Glyoxalase/Bleomycin resistance protein/Dihydroxybiphenyl dioxygenase"/>
    <property type="match status" value="1"/>
</dbReference>
<dbReference type="InterPro" id="IPR004360">
    <property type="entry name" value="Glyas_Fos-R_dOase_dom"/>
</dbReference>
<dbReference type="Proteomes" id="UP001499854">
    <property type="component" value="Unassembled WGS sequence"/>
</dbReference>
<keyword evidence="3" id="KW-1185">Reference proteome</keyword>
<dbReference type="EMBL" id="BAAAQM010000011">
    <property type="protein sequence ID" value="GAA1965715.1"/>
    <property type="molecule type" value="Genomic_DNA"/>
</dbReference>
<organism evidence="2 3">
    <name type="scientific">Catenulispora subtropica</name>
    <dbReference type="NCBI Taxonomy" id="450798"/>
    <lineage>
        <taxon>Bacteria</taxon>
        <taxon>Bacillati</taxon>
        <taxon>Actinomycetota</taxon>
        <taxon>Actinomycetes</taxon>
        <taxon>Catenulisporales</taxon>
        <taxon>Catenulisporaceae</taxon>
        <taxon>Catenulispora</taxon>
    </lineage>
</organism>
<accession>A0ABP5CLB5</accession>
<evidence type="ECO:0000313" key="2">
    <source>
        <dbReference type="EMBL" id="GAA1965715.1"/>
    </source>
</evidence>
<evidence type="ECO:0000313" key="3">
    <source>
        <dbReference type="Proteomes" id="UP001499854"/>
    </source>
</evidence>
<sequence>MATSVPILPSADLERTRAFYCFLGFTVVDAADDYLRLRYDDAEAHFYPAPDIDPETNAGGWYLRVEEPEELREKWLHDGLECLDVPVPAVYGPTLFAVVDPDGAMVRVGRTGSM</sequence>
<protein>
    <recommendedName>
        <fullName evidence="1">Glyoxalase/fosfomycin resistance/dioxygenase domain-containing protein</fullName>
    </recommendedName>
</protein>
<dbReference type="Pfam" id="PF00903">
    <property type="entry name" value="Glyoxalase"/>
    <property type="match status" value="1"/>
</dbReference>